<evidence type="ECO:0000256" key="4">
    <source>
        <dbReference type="ARBA" id="ARBA00023069"/>
    </source>
</evidence>
<feature type="region of interest" description="Disordered" evidence="7">
    <location>
        <begin position="2531"/>
        <end position="2551"/>
    </location>
</feature>
<evidence type="ECO:0000256" key="6">
    <source>
        <dbReference type="SAM" id="Coils"/>
    </source>
</evidence>
<feature type="region of interest" description="Disordered" evidence="7">
    <location>
        <begin position="2795"/>
        <end position="2818"/>
    </location>
</feature>
<dbReference type="PANTHER" id="PTHR23053">
    <property type="entry name" value="DLEC1 DELETED IN LUNG AND ESOPHAGEAL CANCER 1"/>
    <property type="match status" value="1"/>
</dbReference>
<feature type="region of interest" description="Disordered" evidence="7">
    <location>
        <begin position="2722"/>
        <end position="2752"/>
    </location>
</feature>
<keyword evidence="3" id="KW-0963">Cytoplasm</keyword>
<gene>
    <name evidence="9" type="ORF">J8273_6205</name>
</gene>
<feature type="domain" description="HYDIN/VesB/CFA65-like Ig-like" evidence="8">
    <location>
        <begin position="3564"/>
        <end position="3653"/>
    </location>
</feature>
<dbReference type="Gene3D" id="2.60.40.10">
    <property type="entry name" value="Immunoglobulins"/>
    <property type="match status" value="14"/>
</dbReference>
<feature type="region of interest" description="Disordered" evidence="7">
    <location>
        <begin position="1848"/>
        <end position="1896"/>
    </location>
</feature>
<feature type="compositionally biased region" description="Low complexity" evidence="7">
    <location>
        <begin position="4186"/>
        <end position="4199"/>
    </location>
</feature>
<dbReference type="GO" id="GO:0003341">
    <property type="term" value="P:cilium movement"/>
    <property type="evidence" value="ECO:0007669"/>
    <property type="project" value="TreeGrafter"/>
</dbReference>
<reference evidence="9" key="1">
    <citation type="submission" date="2021-05" db="EMBL/GenBank/DDBJ databases">
        <title>A free-living protist that lacks canonical eukaryotic 1 DNA replication and segregation systems.</title>
        <authorList>
            <person name="Salas-Leiva D.E."/>
            <person name="Tromer E.C."/>
            <person name="Curtis B.A."/>
            <person name="Jerlstrom-Hultqvist J."/>
            <person name="Kolisko M."/>
            <person name="Yi Z."/>
            <person name="Salas-Leiva J.S."/>
            <person name="Gallot-Lavallee L."/>
            <person name="Kops G.J.P.L."/>
            <person name="Archibald J.M."/>
            <person name="Simpson A.G.B."/>
            <person name="Roger A.J."/>
        </authorList>
    </citation>
    <scope>NUCLEOTIDE SEQUENCE</scope>
    <source>
        <strain evidence="9">BICM</strain>
    </source>
</reference>
<dbReference type="PANTHER" id="PTHR23053:SF0">
    <property type="entry name" value="HYDROCEPHALUS-INDUCING PROTEIN HOMOLOG"/>
    <property type="match status" value="1"/>
</dbReference>
<evidence type="ECO:0000256" key="2">
    <source>
        <dbReference type="ARBA" id="ARBA00004496"/>
    </source>
</evidence>
<feature type="region of interest" description="Disordered" evidence="7">
    <location>
        <begin position="131"/>
        <end position="150"/>
    </location>
</feature>
<keyword evidence="5" id="KW-0966">Cell projection</keyword>
<keyword evidence="4" id="KW-0969">Cilium</keyword>
<dbReference type="InterPro" id="IPR033305">
    <property type="entry name" value="Hydin-like"/>
</dbReference>
<feature type="coiled-coil region" evidence="6">
    <location>
        <begin position="1728"/>
        <end position="1762"/>
    </location>
</feature>
<dbReference type="GO" id="GO:0005930">
    <property type="term" value="C:axoneme"/>
    <property type="evidence" value="ECO:0007669"/>
    <property type="project" value="TreeGrafter"/>
</dbReference>
<evidence type="ECO:0000256" key="5">
    <source>
        <dbReference type="ARBA" id="ARBA00023273"/>
    </source>
</evidence>
<keyword evidence="6" id="KW-0175">Coiled coil</keyword>
<dbReference type="Proteomes" id="UP000717585">
    <property type="component" value="Unassembled WGS sequence"/>
</dbReference>
<dbReference type="InterPro" id="IPR008962">
    <property type="entry name" value="PapD-like_sf"/>
</dbReference>
<dbReference type="InterPro" id="IPR053879">
    <property type="entry name" value="HYDIN_VesB_CFA65-like_Ig"/>
</dbReference>
<feature type="region of interest" description="Disordered" evidence="7">
    <location>
        <begin position="2084"/>
        <end position="2105"/>
    </location>
</feature>
<feature type="region of interest" description="Disordered" evidence="7">
    <location>
        <begin position="2858"/>
        <end position="2881"/>
    </location>
</feature>
<evidence type="ECO:0000256" key="1">
    <source>
        <dbReference type="ARBA" id="ARBA00004138"/>
    </source>
</evidence>
<keyword evidence="9" id="KW-0282">Flagellum</keyword>
<feature type="region of interest" description="Disordered" evidence="7">
    <location>
        <begin position="4182"/>
        <end position="4211"/>
    </location>
</feature>
<dbReference type="InterPro" id="IPR013783">
    <property type="entry name" value="Ig-like_fold"/>
</dbReference>
<comment type="subcellular location">
    <subcellularLocation>
        <location evidence="1">Cell projection</location>
        <location evidence="1">Cilium</location>
    </subcellularLocation>
    <subcellularLocation>
        <location evidence="2">Cytoplasm</location>
    </subcellularLocation>
</comment>
<feature type="domain" description="HYDIN/VesB/CFA65-like Ig-like" evidence="8">
    <location>
        <begin position="151"/>
        <end position="250"/>
    </location>
</feature>
<keyword evidence="10" id="KW-1185">Reference proteome</keyword>
<dbReference type="OrthoDB" id="442692at2759"/>
<feature type="compositionally biased region" description="Low complexity" evidence="7">
    <location>
        <begin position="2732"/>
        <end position="2743"/>
    </location>
</feature>
<evidence type="ECO:0000259" key="8">
    <source>
        <dbReference type="Pfam" id="PF22544"/>
    </source>
</evidence>
<evidence type="ECO:0000256" key="7">
    <source>
        <dbReference type="SAM" id="MobiDB-lite"/>
    </source>
</evidence>
<feature type="region of interest" description="Disordered" evidence="7">
    <location>
        <begin position="724"/>
        <end position="743"/>
    </location>
</feature>
<protein>
    <submittedName>
        <fullName evidence="9">Flagellar-associated PapD-like</fullName>
    </submittedName>
</protein>
<proteinExistence type="predicted"/>
<comment type="caution">
    <text evidence="9">The sequence shown here is derived from an EMBL/GenBank/DDBJ whole genome shotgun (WGS) entry which is preliminary data.</text>
</comment>
<accession>A0A8J6ASR6</accession>
<feature type="compositionally biased region" description="Low complexity" evidence="7">
    <location>
        <begin position="1863"/>
        <end position="1884"/>
    </location>
</feature>
<evidence type="ECO:0000256" key="3">
    <source>
        <dbReference type="ARBA" id="ARBA00022490"/>
    </source>
</evidence>
<feature type="domain" description="HYDIN/VesB/CFA65-like Ig-like" evidence="8">
    <location>
        <begin position="3435"/>
        <end position="3540"/>
    </location>
</feature>
<evidence type="ECO:0000313" key="10">
    <source>
        <dbReference type="Proteomes" id="UP000717585"/>
    </source>
</evidence>
<dbReference type="EMBL" id="JAHDYR010000053">
    <property type="protein sequence ID" value="KAG9391445.1"/>
    <property type="molecule type" value="Genomic_DNA"/>
</dbReference>
<organism evidence="9 10">
    <name type="scientific">Carpediemonas membranifera</name>
    <dbReference type="NCBI Taxonomy" id="201153"/>
    <lineage>
        <taxon>Eukaryota</taxon>
        <taxon>Metamonada</taxon>
        <taxon>Carpediemonas-like organisms</taxon>
        <taxon>Carpediemonas</taxon>
    </lineage>
</organism>
<sequence>MERAFVLKDDGASSSLQAASWNGTKQSLSFRTIAIRQRISSSLALHYQRGSFTRNCSLAVDVEGDAFTVTDLQGYVLHPGTRPLLHFTFNPQHPGAHMAICHIHITTVDEGPPKKTTLTFTLTGEAVGPNLRFTLHDPRDQATPREERRKTDTIDFGQVSIRSTKTMTVFLQNTSEIVAQFKYKRAREAFSAESEGASSITFSIEEGTLEKEGIIPIDVTVHPTVLSLSKLSPTMTWAVEGGNDVSLTVKYECPRPRFALTKRKILFGEKAFGFNHREEVTVTNDDEVDFNVGFSVVAPRIIGPDGTVAPIQTSGSNVFAVTATSAEQADSTEPCYDVPGFLEPGASMTVLVEFMPTITPGRFTADLKFFVDDVGEYETIPIDAEAVVPKVTIEAASGDARTILAEKEPDNKGVQYVFVGKTYPITVTVRNTSEDFSAWWRLMKLEGDAAGTAAVSCHDGGNHAILPQTEQSVVINVTPLKIGKNSIALPFSVHGRPDSEAIHHTVFFEARGPTVVARPLAASGKTEADKGSGKTIDFQSVEVLTEVNRTIRVSNTGDIPAYCIASLTKKAGQGQHMPFSLRLEDPDENIAIPPHKHVDIPVTLFLENTGKYAAEFVLISSHEPITGDSGRVPQRDNSDCKIAIEARGEGSTVLPVIVGDNEIRRDLEIINGIVELGQAFTGRQLTRTVTLANYGLTAQTVSWLCEIPVTEGEGENKRTKLVTFNPAAPKDGPRPSFTLNSPKETIPRQSQVTFALTGTSKTPSKLDEHWFIQVANADGKGGGSAKTAFSPRLRATFIEPLFKVSSDAMAFNYEYQPEHDGDYEGALVKSQTFSITNASQLDLVAKLVCPAPFVLTEVLPADSDAEPAVVTGGSVDREFAAGSIRRFTLTFDPLVASPGREFVNIKDKLLIRVERHDHVHPISLKATVAYPDVSCDGLDLAGNPLVSFGTCLNDSVQTRRLRLTNTCGLDTPVRIKWSYLEAKQEVEQAKEDGRYIPSNRTFEITPTAFEMAKGESVDITVTYHAHADTACSCTALAHIEGGPTRKLRLSGSASGIAYTLSNDTVEMDPTLFTTAVSKEVVLSNTGLVPFKFAIHCPPHSHLRAEPSGGTLFPAGSGSRSTTPIQLVVDPSVPRHYDITATLRVGFLEPRPIRVAGVATFQRMALSLPRETELDDTILPEPHTQEELEAEADRLAVVEAVGANESLANATTAVVTAGGLRPRRVASAGGLNGMLRSAVYATYRHSFGPVLWDGSATVTFTLKNYGPSKMTFTPDQQLMASHGLKMDPPKLSPVAVGDSTTIKIELRPQSLKTRDPNESSLRKTGGMPFFVNIPIRPNNGMGVAVRFEAVIVTPRLSTIPPSLSFGEVFLGQAQKLRLKLHNAEPLPCDFAVTQTVFNSKGKTPTVTLDPPAGTVPPTGDLEIDAIFTPIEAGKNSASVALKVANSKLLHVSATGTGVDPEITIGPSEVEIPAMLPRSTLGSHAPVELVNNSAHPIEVFCMDFDSTFRKEFAARKEFGGYLDDRAIIPIENVADKTEDAPIPPVVIVTARAPADTLDTEALVDSIAQVWGADVVRGGMDALTEEIAQRTFPPSDPVVFHLSELLPMSDCPEHKASLSKGNASRESLPAPADPVADSHKAIAQAILDKSAVAVEEGDSLSETLRTMPFPVHFLALDIPAALPVFRSIARIEEQIDSLPDAPELPTEVKDVDEEDWERMSGAERELIQFKRRQHKRELTTLRRRREFLQKQLLDARDELEDAMARQPVPSGGIHRSIVPDKSASDDGIRELFQEEVQFKPPAPFDGYGENERFEVVYRPKTAPSNTTAIRNPAGKFVPCQDSSVVFTIVDTVPKPPRRPSNAHQTPASPRLSRSSSRGSRASLSEAAEPAKTEPTPVHARWTIPAGKKKVVYALFKSDIACTVRRTLTFGVVGLSTRSWPVLLKATATLPAINTSPHVLLPGSNKGAENAVTGWIPSSTEPVKGPVTRLDSIGLFSFGSLRLNRHRFTPAPWVTDQGAVDCTGVAWDTGPEMPHKHHVQTVALVNVEPLPIKAKLVWRYGGHGKSRELKTIEADPTITECELAPPVAEKKGEKNPKAKGKAPPPAEPVRIFDSKTEYEESSCFHTSESELTIAPGELKTVQVLAYPDVFGPVEDQLLITMENNPSPVVVPFKVVGDVPRIRMASETVEFERLLLNRTATMTATITNSSSLHAVWRLSPESKEKLAKADMSIAPECGLLLGRRGQSSTDLTVTFQSKCVEKFEEDIVIEVYDQTEVPKAIVAQLVEKKPVPNAPRRKKDGKKPVDPYAPAFADALPSPIHTTACKVHAEGYRIGVELDMPDNAPHVDFENLRVNEVRETEITLRNTGVYDIRYKFLVSAELNGLLVVDKVGGILPIAPPETKQVKGAPVVAPGKVKVAFGVDREFFYASNKAMLVQIIEDATGEVVDTLPIPAKASATFNKWKLTPARSLSFGALADGAVKTRQFELANTGAFPFNFTFGQSEEIKRIEQARFAAAAEQKTARLTAVKNGEVAPVRPSTGAKAPKPTKGETPVLAGDPVVVTPAELGGELTLAGGMFTLTPAHGSVEPGSSVQVSVAFTAHGQWAGTELIGLDITGRDPAESAGPEVGDIEPENLCGVRYTVDGESSVPGIDVENYASIFEEHKIVSRAGEDTSVVDDTFVFVRQGKDGGVFQFGQVLPGVTKQARYKLTNPFKVPVALDIAVDGRDPARPSTSSGAKGAKTPAKAGKPADEPPSAFTVEPSHVYLAPRQSVYVTCSFKPTHMAVYEANFAVTAEVGETSTQPVTARKGGKGASEPKQPALAAHQQLRFTVRGEGSLPHIQLTHPEPVPASEIEARLAESVVAPAADKTKGKGRPGSQSKPRAGGSEVADQYALFFGKNMMNTQTHRKVVVRCVGQIAATVRGSLVRSVDDQLVRAGGNCPFRLNGGALVSVDQLDGSDSATIQVTYAPASDSDHDSKFALRLTVDNNEYETVAIPLFGTAYSTDIVAAELPGDETSIVRIGDAFTGASKTVSFKLVNTSRQLFTFDWKQNDEIRKRLADLAEPDDPKAKTKTAKKPAKAESVVMSNIPDGVTVEPESGELGPGQELLVDVTFRADEPVAYTPDTTALQCYYRPVLPEGETSEEVCLRLGLVCTCGNPEFSLGIEPEDMKFVEDGEEVTVKSYHIQFAGTIMYETRAVTVPLANTGSVAVEYSWMVERKEIEGDIGVQADPGFTVAPAHGSVPPGETAQLSFQFHPQQAMAYEGFAALTVAGLEHEMEDEAHAHKFLVYLDSATLQPDIHFNLDVSQQYLLNTADLRPPESGWERSEAKVFRIDATGLRVRKSGHFTAIVPVVPGQAFTREPTFRWLPVGDKPKSLAVTTASGSLIRDQATSSYRKQMSFEFIPTHMERVEAYLNLEVSVQGRPRNIVPFLVLGFPSEPDVSVNRSSINFGSLLIGSEQEQVKAVTLTNNSEMTLSFRDFAVQLARGDKTPPAVTIEPAEGHIDANSSVELAIKFRPTEEREYNYQIVGRVDRKETPISINVKGVGFAVHEELILAGPEPVKLRYDSPSEIDLGTIFLQEKRAQLFRLVNNGRFPMNFAIRAPDNRHMSVLPVSGTVAPGAHGELTLSFFPQTEVTLKETVAVSVASGHKYLLDVTGKAVRPKLAFNLTKHDFGPQFIYHGGMSEDSIAHVDIVITNKDQHTLSVDPGFDATKVPHLEMRDAAPTILAPGESTTFRLMFKPRQATHYRDMIPFVINGLLTMHVTVEGSGTPLALECASKDVSIGAINVGTKRTREVRFTNRSKAPMKVKLCMPSIPPYLRVGLVNETVAPKRRPGMPEQVKSTATPTPQEEIELKPDHHGMVMISYEPRGRTHFNDVPVSVEVAGDVIELFKVSGAALGRSLRLDTEQLVFPPVVYGNKVTRVLKLQNDGDIDTHFRWDIEKLKPHFSIDKTSGVIDRNSDIDIVVTFEPTSIDESIVVRDVQCAFVMDDDSTKSVHDPVAVTFSGASVAVASATETIALECPVRGTAVKTVSIANPTEREWRLRPSVMATSQLQKTIRAAKGESVEEAEVQKDDDLYGGQPFSTVDVLVVPARGSKDITVTFKPQRMTTEPVLGSLLVPLPDGTAKLISLEGTATAPEDAGHHTWETIAKFSYKTEVDVSNWLPVSQRFTAELVLRDAYEAKIDVPKTSKSGSRPSSRRQSSAGTPQPGVSRGVRNPALLESASVTGPAAIDVPSLTSRDYAITFFSHVAGVFLGDIVLTNARTGEYIKHTFEYTARPPGVVSAISLETLARKPAVHTLRLENPLESPVTFTSACPDAAVFLPQTVALKPKSSSTIDVTYRPLVPTDKGGPVETELTFTSDKLGVLRHKLSLTARDPPPEESLHFECPLGNVQEQIGRITSLKDSAVTYKVSCDSADFTVPATLAAPAATDVNGVEVQIPIQFVPSSLGDTRAIVTIADPSGGTFTIPLSGRCKHPQPQGPFDISLNGSVQIQFKSPFKSPVVMTYQILGGSSAFILPVTRETLAPDKAINITVQYKPTTPVRAPATLVVSATTGSEGGLVRWEFYLNGKGN</sequence>
<feature type="compositionally biased region" description="Basic and acidic residues" evidence="7">
    <location>
        <begin position="134"/>
        <end position="150"/>
    </location>
</feature>
<feature type="region of interest" description="Disordered" evidence="7">
    <location>
        <begin position="1610"/>
        <end position="1631"/>
    </location>
</feature>
<name>A0A8J6ASR6_9EUKA</name>
<dbReference type="GO" id="GO:1904158">
    <property type="term" value="P:axonemal central apparatus assembly"/>
    <property type="evidence" value="ECO:0007669"/>
    <property type="project" value="TreeGrafter"/>
</dbReference>
<evidence type="ECO:0000313" key="9">
    <source>
        <dbReference type="EMBL" id="KAG9391445.1"/>
    </source>
</evidence>
<dbReference type="Pfam" id="PF22544">
    <property type="entry name" value="HYDIN_VesB_CFA65-like_Ig"/>
    <property type="match status" value="3"/>
</dbReference>
<dbReference type="SUPFAM" id="SSF49354">
    <property type="entry name" value="PapD-like"/>
    <property type="match status" value="1"/>
</dbReference>